<reference evidence="5" key="1">
    <citation type="submission" date="2016-10" db="EMBL/GenBank/DDBJ databases">
        <authorList>
            <person name="Varghese N."/>
            <person name="Submissions S."/>
        </authorList>
    </citation>
    <scope>NUCLEOTIDE SEQUENCE [LARGE SCALE GENOMIC DNA]</scope>
    <source>
        <strain evidence="5">LMG 25967</strain>
    </source>
</reference>
<dbReference type="Pfam" id="PF03573">
    <property type="entry name" value="OprD"/>
    <property type="match status" value="1"/>
</dbReference>
<dbReference type="PANTHER" id="PTHR34596">
    <property type="entry name" value="CHITOPORIN"/>
    <property type="match status" value="1"/>
</dbReference>
<evidence type="ECO:0000256" key="3">
    <source>
        <dbReference type="ARBA" id="ARBA00022729"/>
    </source>
</evidence>
<keyword evidence="2" id="KW-0813">Transport</keyword>
<dbReference type="AlphaFoldDB" id="A0A1H6WPR7"/>
<keyword evidence="5" id="KW-1185">Reference proteome</keyword>
<dbReference type="InterPro" id="IPR023614">
    <property type="entry name" value="Porin_dom_sf"/>
</dbReference>
<evidence type="ECO:0000313" key="5">
    <source>
        <dbReference type="Proteomes" id="UP000242930"/>
    </source>
</evidence>
<name>A0A1H6WPR7_9PSED</name>
<dbReference type="Proteomes" id="UP000242930">
    <property type="component" value="Unassembled WGS sequence"/>
</dbReference>
<evidence type="ECO:0000256" key="2">
    <source>
        <dbReference type="ARBA" id="ARBA00022448"/>
    </source>
</evidence>
<dbReference type="PANTHER" id="PTHR34596:SF2">
    <property type="entry name" value="CHITOPORIN"/>
    <property type="match status" value="1"/>
</dbReference>
<evidence type="ECO:0000256" key="1">
    <source>
        <dbReference type="ARBA" id="ARBA00009075"/>
    </source>
</evidence>
<dbReference type="InterPro" id="IPR005318">
    <property type="entry name" value="OM_porin_bac"/>
</dbReference>
<keyword evidence="3" id="KW-0732">Signal</keyword>
<comment type="similarity">
    <text evidence="1">Belongs to the outer membrane porin (Opr) (TC 1.B.25) family.</text>
</comment>
<sequence length="64" mass="7318">MVRYIKGDDIDVNASIDDGEEWIRDIELAYTVQDGPLKALNVKWRTSSIRKNWVSNGTDFDDTA</sequence>
<dbReference type="EMBL" id="FNZE01000005">
    <property type="protein sequence ID" value="SEJ19031.1"/>
    <property type="molecule type" value="Genomic_DNA"/>
</dbReference>
<protein>
    <submittedName>
        <fullName evidence="4">Outer membrane porin, OprD family</fullName>
    </submittedName>
</protein>
<dbReference type="GO" id="GO:0016020">
    <property type="term" value="C:membrane"/>
    <property type="evidence" value="ECO:0007669"/>
    <property type="project" value="InterPro"/>
</dbReference>
<proteinExistence type="inferred from homology"/>
<evidence type="ECO:0000313" key="4">
    <source>
        <dbReference type="EMBL" id="SEJ19031.1"/>
    </source>
</evidence>
<organism evidence="4 5">
    <name type="scientific">Pseudomonas linyingensis</name>
    <dbReference type="NCBI Taxonomy" id="915471"/>
    <lineage>
        <taxon>Bacteria</taxon>
        <taxon>Pseudomonadati</taxon>
        <taxon>Pseudomonadota</taxon>
        <taxon>Gammaproteobacteria</taxon>
        <taxon>Pseudomonadales</taxon>
        <taxon>Pseudomonadaceae</taxon>
        <taxon>Pseudomonas</taxon>
    </lineage>
</organism>
<dbReference type="Gene3D" id="2.40.160.10">
    <property type="entry name" value="Porin"/>
    <property type="match status" value="1"/>
</dbReference>
<gene>
    <name evidence="4" type="ORF">SAMN05216201_105211</name>
</gene>
<accession>A0A1H6WPR7</accession>
<dbReference type="GO" id="GO:0015288">
    <property type="term" value="F:porin activity"/>
    <property type="evidence" value="ECO:0007669"/>
    <property type="project" value="TreeGrafter"/>
</dbReference>